<keyword evidence="11" id="KW-1185">Reference proteome</keyword>
<evidence type="ECO:0000256" key="3">
    <source>
        <dbReference type="ARBA" id="ARBA00006958"/>
    </source>
</evidence>
<evidence type="ECO:0000256" key="1">
    <source>
        <dbReference type="ARBA" id="ARBA00001968"/>
    </source>
</evidence>
<dbReference type="AlphaFoldDB" id="A0AAV6XYH0"/>
<evidence type="ECO:0000259" key="8">
    <source>
        <dbReference type="Pfam" id="PF13359"/>
    </source>
</evidence>
<evidence type="ECO:0000256" key="5">
    <source>
        <dbReference type="ARBA" id="ARBA00022723"/>
    </source>
</evidence>
<dbReference type="GO" id="GO:0046872">
    <property type="term" value="F:metal ion binding"/>
    <property type="evidence" value="ECO:0007669"/>
    <property type="project" value="UniProtKB-KW"/>
</dbReference>
<dbReference type="InterPro" id="IPR058353">
    <property type="entry name" value="DUF8040"/>
</dbReference>
<evidence type="ECO:0000313" key="11">
    <source>
        <dbReference type="Proteomes" id="UP000826271"/>
    </source>
</evidence>
<dbReference type="GO" id="GO:0004518">
    <property type="term" value="F:nuclease activity"/>
    <property type="evidence" value="ECO:0007669"/>
    <property type="project" value="UniProtKB-KW"/>
</dbReference>
<evidence type="ECO:0000256" key="7">
    <source>
        <dbReference type="ARBA" id="ARBA00023242"/>
    </source>
</evidence>
<accession>A0AAV6XYH0</accession>
<sequence length="316" mass="36770">MDVCTEHQQLFVLLQEIISDIKFILMALNHHHRARLQHRNATEVVIRQTYSLNGKMQKQIEHLHDIASYNDQTCINNLRMSRNAFGRLCFILESAGGLVNTKNVQVSEQDAIFLSILAHHKKNMIVKHDFKRSGYTISKYFNNVLSALLKLHGLFLVKPTPIEDESTNDRWKWFKGCLGALDGTYLPLRVAQKDKPRYRNRKGDVSTNVLAVHARARNVIERSFALFKGRWAILRSNSFYPVKVQNRIVMACALLHNYIRVEMPFDPLEAEFPEVDDEISDDPEIGFIDQVEPSQHWTNWRDNLATEMFDEWRGNH</sequence>
<dbReference type="Pfam" id="PF13359">
    <property type="entry name" value="DDE_Tnp_4"/>
    <property type="match status" value="1"/>
</dbReference>
<evidence type="ECO:0000313" key="10">
    <source>
        <dbReference type="EMBL" id="KAG8387483.1"/>
    </source>
</evidence>
<dbReference type="EMBL" id="WHWC01000002">
    <property type="protein sequence ID" value="KAG8387483.1"/>
    <property type="molecule type" value="Genomic_DNA"/>
</dbReference>
<evidence type="ECO:0008006" key="12">
    <source>
        <dbReference type="Google" id="ProtNLM"/>
    </source>
</evidence>
<dbReference type="Proteomes" id="UP000826271">
    <property type="component" value="Unassembled WGS sequence"/>
</dbReference>
<evidence type="ECO:0000256" key="4">
    <source>
        <dbReference type="ARBA" id="ARBA00022722"/>
    </source>
</evidence>
<comment type="cofactor">
    <cofactor evidence="1">
        <name>a divalent metal cation</name>
        <dbReference type="ChEBI" id="CHEBI:60240"/>
    </cofactor>
</comment>
<proteinExistence type="inferred from homology"/>
<keyword evidence="6" id="KW-0378">Hydrolase</keyword>
<dbReference type="InterPro" id="IPR027806">
    <property type="entry name" value="HARBI1_dom"/>
</dbReference>
<dbReference type="GO" id="GO:0005634">
    <property type="term" value="C:nucleus"/>
    <property type="evidence" value="ECO:0007669"/>
    <property type="project" value="UniProtKB-SubCell"/>
</dbReference>
<reference evidence="10" key="1">
    <citation type="submission" date="2019-10" db="EMBL/GenBank/DDBJ databases">
        <authorList>
            <person name="Zhang R."/>
            <person name="Pan Y."/>
            <person name="Wang J."/>
            <person name="Ma R."/>
            <person name="Yu S."/>
        </authorList>
    </citation>
    <scope>NUCLEOTIDE SEQUENCE</scope>
    <source>
        <strain evidence="10">LA-IB0</strain>
        <tissue evidence="10">Leaf</tissue>
    </source>
</reference>
<dbReference type="Pfam" id="PF26138">
    <property type="entry name" value="DUF8040"/>
    <property type="match status" value="1"/>
</dbReference>
<feature type="domain" description="DDE Tnp4" evidence="8">
    <location>
        <begin position="212"/>
        <end position="257"/>
    </location>
</feature>
<name>A0AAV6XYH0_9LAMI</name>
<dbReference type="GO" id="GO:0016787">
    <property type="term" value="F:hydrolase activity"/>
    <property type="evidence" value="ECO:0007669"/>
    <property type="project" value="UniProtKB-KW"/>
</dbReference>
<dbReference type="PANTHER" id="PTHR22930:SF281">
    <property type="entry name" value="NUCLEASE"/>
    <property type="match status" value="1"/>
</dbReference>
<evidence type="ECO:0000259" key="9">
    <source>
        <dbReference type="Pfam" id="PF26138"/>
    </source>
</evidence>
<keyword evidence="7" id="KW-0539">Nucleus</keyword>
<organism evidence="10 11">
    <name type="scientific">Buddleja alternifolia</name>
    <dbReference type="NCBI Taxonomy" id="168488"/>
    <lineage>
        <taxon>Eukaryota</taxon>
        <taxon>Viridiplantae</taxon>
        <taxon>Streptophyta</taxon>
        <taxon>Embryophyta</taxon>
        <taxon>Tracheophyta</taxon>
        <taxon>Spermatophyta</taxon>
        <taxon>Magnoliopsida</taxon>
        <taxon>eudicotyledons</taxon>
        <taxon>Gunneridae</taxon>
        <taxon>Pentapetalae</taxon>
        <taxon>asterids</taxon>
        <taxon>lamiids</taxon>
        <taxon>Lamiales</taxon>
        <taxon>Scrophulariaceae</taxon>
        <taxon>Buddlejeae</taxon>
        <taxon>Buddleja</taxon>
    </lineage>
</organism>
<dbReference type="InterPro" id="IPR045249">
    <property type="entry name" value="HARBI1-like"/>
</dbReference>
<evidence type="ECO:0000256" key="6">
    <source>
        <dbReference type="ARBA" id="ARBA00022801"/>
    </source>
</evidence>
<dbReference type="PANTHER" id="PTHR22930">
    <property type="match status" value="1"/>
</dbReference>
<comment type="subcellular location">
    <subcellularLocation>
        <location evidence="2">Nucleus</location>
    </subcellularLocation>
</comment>
<comment type="caution">
    <text evidence="10">The sequence shown here is derived from an EMBL/GenBank/DDBJ whole genome shotgun (WGS) entry which is preliminary data.</text>
</comment>
<evidence type="ECO:0000256" key="2">
    <source>
        <dbReference type="ARBA" id="ARBA00004123"/>
    </source>
</evidence>
<keyword evidence="5" id="KW-0479">Metal-binding</keyword>
<feature type="domain" description="DUF8040" evidence="9">
    <location>
        <begin position="61"/>
        <end position="149"/>
    </location>
</feature>
<keyword evidence="4" id="KW-0540">Nuclease</keyword>
<protein>
    <recommendedName>
        <fullName evidence="12">DDE Tnp4 domain-containing protein</fullName>
    </recommendedName>
</protein>
<comment type="similarity">
    <text evidence="3">Belongs to the HARBI1 family.</text>
</comment>
<gene>
    <name evidence="10" type="ORF">BUALT_Bualt02G0025900</name>
</gene>